<dbReference type="PANTHER" id="PTHR10010">
    <property type="entry name" value="SOLUTE CARRIER FAMILY 34 SODIUM PHOSPHATE , MEMBER 2-RELATED"/>
    <property type="match status" value="1"/>
</dbReference>
<keyword evidence="5 6" id="KW-0472">Membrane</keyword>
<feature type="transmembrane region" description="Helical" evidence="6">
    <location>
        <begin position="250"/>
        <end position="270"/>
    </location>
</feature>
<gene>
    <name evidence="7" type="ORF">LHGZ1_1086</name>
</gene>
<protein>
    <submittedName>
        <fullName evidence="7">Na+/phosphate symporter</fullName>
    </submittedName>
</protein>
<evidence type="ECO:0000256" key="4">
    <source>
        <dbReference type="ARBA" id="ARBA00022989"/>
    </source>
</evidence>
<sequence>MMGFNLMIAGFVGGLGLFMLGMGQMTDGLKGLAGGALKTILASFTSNRPKALLVGAGLTALVQSSSAITVAAIGFINAGLLTLPQAIWVIFGSNIGTTLTGWLVALIGLKVKIELFALPAIGIGMAMHMAGGKSRWGAGGLALAGFGVFFLGIHLLQNAFTGVSAYIDFNQFGTGTVLGDLVYVGLGFLLTLCVQSSSAAMALALTAAASGTIGLEAAAAVVIGANVGTTSTAILAVIKATPNARRVAAAHVFFNVLTGVVALLILPTVLELVKRVSEALSLDPSVATTLALFHTLFNCLGVLLMWPLAGGMIRVLLRLFKSQDEELARPQHLDDSLLDAPELALEAVRKELVRQGDMALEIARHHVLGARIPHPVAALEAAVPRLGADIRSFAFRLHRMAESVDDNTLQRIVRSSHHYERMAIRAESLPRAIRTTSCTEVNQALGVFRGLLDRLCAELDTSQPDFVLDTTETLFQSLREEYRMLKFHLLAAVSAQKLPIEIMEALMARSEGKMTSLESGLKAARRLSQLQGLPASVL</sequence>
<accession>A0A248LGP1</accession>
<evidence type="ECO:0000313" key="8">
    <source>
        <dbReference type="Proteomes" id="UP000197424"/>
    </source>
</evidence>
<organism evidence="7 8">
    <name type="scientific">Laribacter hongkongensis</name>
    <dbReference type="NCBI Taxonomy" id="168471"/>
    <lineage>
        <taxon>Bacteria</taxon>
        <taxon>Pseudomonadati</taxon>
        <taxon>Pseudomonadota</taxon>
        <taxon>Betaproteobacteria</taxon>
        <taxon>Neisseriales</taxon>
        <taxon>Aquaspirillaceae</taxon>
        <taxon>Laribacter</taxon>
    </lineage>
</organism>
<evidence type="ECO:0000256" key="6">
    <source>
        <dbReference type="SAM" id="Phobius"/>
    </source>
</evidence>
<dbReference type="AlphaFoldDB" id="A0A248LGP1"/>
<dbReference type="GO" id="GO:0005436">
    <property type="term" value="F:sodium:phosphate symporter activity"/>
    <property type="evidence" value="ECO:0007669"/>
    <property type="project" value="InterPro"/>
</dbReference>
<feature type="transmembrane region" description="Helical" evidence="6">
    <location>
        <begin position="51"/>
        <end position="80"/>
    </location>
</feature>
<reference evidence="8" key="1">
    <citation type="submission" date="2017-06" db="EMBL/GenBank/DDBJ databases">
        <title>Whole genome sequence of Laribacter hongkongensis LHGZ1.</title>
        <authorList>
            <person name="Chen D."/>
            <person name="Wu H."/>
            <person name="Chen J."/>
        </authorList>
    </citation>
    <scope>NUCLEOTIDE SEQUENCE [LARGE SCALE GENOMIC DNA]</scope>
    <source>
        <strain evidence="8">LHGZ1</strain>
    </source>
</reference>
<keyword evidence="2" id="KW-1003">Cell membrane</keyword>
<feature type="transmembrane region" description="Helical" evidence="6">
    <location>
        <begin position="177"/>
        <end position="205"/>
    </location>
</feature>
<dbReference type="Proteomes" id="UP000197424">
    <property type="component" value="Chromosome"/>
</dbReference>
<evidence type="ECO:0000256" key="1">
    <source>
        <dbReference type="ARBA" id="ARBA00004651"/>
    </source>
</evidence>
<evidence type="ECO:0000256" key="5">
    <source>
        <dbReference type="ARBA" id="ARBA00023136"/>
    </source>
</evidence>
<feature type="transmembrane region" description="Helical" evidence="6">
    <location>
        <begin position="6"/>
        <end position="23"/>
    </location>
</feature>
<feature type="transmembrane region" description="Helical" evidence="6">
    <location>
        <begin position="86"/>
        <end position="106"/>
    </location>
</feature>
<dbReference type="InterPro" id="IPR003841">
    <property type="entry name" value="Na/Pi_transpt"/>
</dbReference>
<dbReference type="RefSeq" id="WP_088860399.1">
    <property type="nucleotide sequence ID" value="NZ_CP022115.1"/>
</dbReference>
<proteinExistence type="predicted"/>
<dbReference type="NCBIfam" id="NF037997">
    <property type="entry name" value="Na_Pi_symport"/>
    <property type="match status" value="1"/>
</dbReference>
<keyword evidence="4 6" id="KW-1133">Transmembrane helix</keyword>
<feature type="transmembrane region" description="Helical" evidence="6">
    <location>
        <begin position="290"/>
        <end position="317"/>
    </location>
</feature>
<dbReference type="EMBL" id="CP022115">
    <property type="protein sequence ID" value="ASJ23917.1"/>
    <property type="molecule type" value="Genomic_DNA"/>
</dbReference>
<keyword evidence="3 6" id="KW-0812">Transmembrane</keyword>
<feature type="transmembrane region" description="Helical" evidence="6">
    <location>
        <begin position="217"/>
        <end position="238"/>
    </location>
</feature>
<feature type="transmembrane region" description="Helical" evidence="6">
    <location>
        <begin position="113"/>
        <end position="130"/>
    </location>
</feature>
<dbReference type="OrthoDB" id="9763003at2"/>
<dbReference type="GO" id="GO:0044341">
    <property type="term" value="P:sodium-dependent phosphate transport"/>
    <property type="evidence" value="ECO:0007669"/>
    <property type="project" value="InterPro"/>
</dbReference>
<evidence type="ECO:0000313" key="7">
    <source>
        <dbReference type="EMBL" id="ASJ23917.1"/>
    </source>
</evidence>
<evidence type="ECO:0000256" key="3">
    <source>
        <dbReference type="ARBA" id="ARBA00022692"/>
    </source>
</evidence>
<dbReference type="GO" id="GO:0005886">
    <property type="term" value="C:plasma membrane"/>
    <property type="evidence" value="ECO:0007669"/>
    <property type="project" value="UniProtKB-SubCell"/>
</dbReference>
<evidence type="ECO:0000256" key="2">
    <source>
        <dbReference type="ARBA" id="ARBA00022475"/>
    </source>
</evidence>
<feature type="transmembrane region" description="Helical" evidence="6">
    <location>
        <begin position="136"/>
        <end position="156"/>
    </location>
</feature>
<comment type="subcellular location">
    <subcellularLocation>
        <location evidence="1">Cell membrane</location>
        <topology evidence="1">Multi-pass membrane protein</topology>
    </subcellularLocation>
</comment>
<name>A0A248LGP1_9NEIS</name>
<dbReference type="Pfam" id="PF02690">
    <property type="entry name" value="Na_Pi_cotrans"/>
    <property type="match status" value="2"/>
</dbReference>
<dbReference type="PANTHER" id="PTHR10010:SF46">
    <property type="entry name" value="SODIUM-DEPENDENT PHOSPHATE TRANSPORT PROTEIN 2B"/>
    <property type="match status" value="1"/>
</dbReference>